<dbReference type="CDD" id="cd18126">
    <property type="entry name" value="GAPDH_I_C"/>
    <property type="match status" value="1"/>
</dbReference>
<organism evidence="15 16">
    <name type="scientific">Sitophilus oryzae</name>
    <name type="common">Rice weevil</name>
    <name type="synonym">Curculio oryzae</name>
    <dbReference type="NCBI Taxonomy" id="7048"/>
    <lineage>
        <taxon>Eukaryota</taxon>
        <taxon>Metazoa</taxon>
        <taxon>Ecdysozoa</taxon>
        <taxon>Arthropoda</taxon>
        <taxon>Hexapoda</taxon>
        <taxon>Insecta</taxon>
        <taxon>Pterygota</taxon>
        <taxon>Neoptera</taxon>
        <taxon>Endopterygota</taxon>
        <taxon>Coleoptera</taxon>
        <taxon>Polyphaga</taxon>
        <taxon>Cucujiformia</taxon>
        <taxon>Curculionidae</taxon>
        <taxon>Dryophthorinae</taxon>
        <taxon>Sitophilus</taxon>
    </lineage>
</organism>
<dbReference type="InterPro" id="IPR020828">
    <property type="entry name" value="GlycerAld_3-P_DH_NAD(P)-bd"/>
</dbReference>
<sequence>MAKVGINGFGRTGRLLLRAMIQRVPDKVVPSGINNPESDSAEYIAYIFKHDSTHGRFYGEVCYDEKHLIVNKIKIPIFKETDAKNIPWDKAGVEYVAECSGRYTTVENAKSFLKGSVKKVVISASSSDAPMYVLGVNNTSYNPKDKVVSMASCTTNCLAPLAKVVHDKFGIREGLMTTVHSATENQHILDGFSINSWRDSRAAISNIIPASTGVAKAIGKVIPDLNGKLTGMAFRVPTPTVSVVDLTARICKAAKLSEINEEIKNASKYSLSGILCYTEEKVVSTDFIGCSCSSIYDATASIQLNENFVKLISWYDNEYGYASRLAEFLAFIHEKDQEAACAEKKQPKCN</sequence>
<dbReference type="KEGG" id="soy:115885021"/>
<dbReference type="Gene3D" id="3.30.360.10">
    <property type="entry name" value="Dihydrodipicolinate Reductase, domain 2"/>
    <property type="match status" value="1"/>
</dbReference>
<dbReference type="Proteomes" id="UP000504635">
    <property type="component" value="Unplaced"/>
</dbReference>
<dbReference type="PROSITE" id="PS00071">
    <property type="entry name" value="GAPDH"/>
    <property type="match status" value="1"/>
</dbReference>
<dbReference type="RefSeq" id="XP_030759624.1">
    <property type="nucleotide sequence ID" value="XM_030903764.1"/>
</dbReference>
<keyword evidence="15" id="KW-1185">Reference proteome</keyword>
<dbReference type="CDD" id="cd05214">
    <property type="entry name" value="GAPDH_I_N"/>
    <property type="match status" value="1"/>
</dbReference>
<evidence type="ECO:0000313" key="15">
    <source>
        <dbReference type="Proteomes" id="UP000504635"/>
    </source>
</evidence>
<dbReference type="OrthoDB" id="6735597at2759"/>
<evidence type="ECO:0000256" key="6">
    <source>
        <dbReference type="ARBA" id="ARBA00023152"/>
    </source>
</evidence>
<keyword evidence="10" id="KW-0547">Nucleotide-binding</keyword>
<feature type="binding site" evidence="9">
    <location>
        <position position="183"/>
    </location>
    <ligand>
        <name>D-glyceraldehyde 3-phosphate</name>
        <dbReference type="ChEBI" id="CHEBI:59776"/>
    </ligand>
</feature>
<evidence type="ECO:0000256" key="10">
    <source>
        <dbReference type="PIRSR" id="PIRSR000149-3"/>
    </source>
</evidence>
<dbReference type="NCBIfam" id="TIGR01534">
    <property type="entry name" value="GAPDH-I"/>
    <property type="match status" value="1"/>
</dbReference>
<gene>
    <name evidence="16" type="primary">LOC115885021</name>
</gene>
<dbReference type="InterPro" id="IPR020829">
    <property type="entry name" value="GlycerAld_3-P_DH_cat"/>
</dbReference>
<dbReference type="GO" id="GO:0006096">
    <property type="term" value="P:glycolytic process"/>
    <property type="evidence" value="ECO:0007669"/>
    <property type="project" value="UniProtKB-UniPathway"/>
</dbReference>
<dbReference type="InParanoid" id="A0A6J2Y8W9"/>
<dbReference type="GO" id="GO:0019682">
    <property type="term" value="P:glyceraldehyde-3-phosphate metabolic process"/>
    <property type="evidence" value="ECO:0007669"/>
    <property type="project" value="UniProtKB-ARBA"/>
</dbReference>
<evidence type="ECO:0000256" key="9">
    <source>
        <dbReference type="PIRSR" id="PIRSR000149-2"/>
    </source>
</evidence>
<evidence type="ECO:0000256" key="5">
    <source>
        <dbReference type="ARBA" id="ARBA00023027"/>
    </source>
</evidence>
<feature type="binding site" evidence="10">
    <location>
        <position position="317"/>
    </location>
    <ligand>
        <name>NAD(+)</name>
        <dbReference type="ChEBI" id="CHEBI:57540"/>
    </ligand>
</feature>
<feature type="binding site" evidence="9">
    <location>
        <position position="235"/>
    </location>
    <ligand>
        <name>D-glyceraldehyde 3-phosphate</name>
        <dbReference type="ChEBI" id="CHEBI:59776"/>
    </ligand>
</feature>
<dbReference type="GO" id="GO:0005829">
    <property type="term" value="C:cytosol"/>
    <property type="evidence" value="ECO:0007669"/>
    <property type="project" value="TreeGrafter"/>
</dbReference>
<evidence type="ECO:0000256" key="13">
    <source>
        <dbReference type="RuleBase" id="RU361160"/>
    </source>
</evidence>
<dbReference type="GO" id="GO:0006006">
    <property type="term" value="P:glucose metabolic process"/>
    <property type="evidence" value="ECO:0007669"/>
    <property type="project" value="InterPro"/>
</dbReference>
<feature type="active site" description="Nucleophile" evidence="8">
    <location>
        <position position="153"/>
    </location>
</feature>
<dbReference type="GO" id="GO:0004365">
    <property type="term" value="F:glyceraldehyde-3-phosphate dehydrogenase (NAD+) (phosphorylating) activity"/>
    <property type="evidence" value="ECO:0007669"/>
    <property type="project" value="UniProtKB-UniRule"/>
</dbReference>
<evidence type="ECO:0000259" key="14">
    <source>
        <dbReference type="SMART" id="SM00846"/>
    </source>
</evidence>
<protein>
    <recommendedName>
        <fullName evidence="13">Glyceraldehyde-3-phosphate dehydrogenase</fullName>
        <ecNumber evidence="13">1.2.1.12</ecNumber>
    </recommendedName>
</protein>
<feature type="binding site" evidence="9">
    <location>
        <begin position="212"/>
        <end position="213"/>
    </location>
    <ligand>
        <name>D-glyceraldehyde 3-phosphate</name>
        <dbReference type="ChEBI" id="CHEBI:59776"/>
    </ligand>
</feature>
<dbReference type="FunFam" id="3.40.50.720:FF:000266">
    <property type="entry name" value="Glyceraldehyde-3-phosphate dehydrogenase"/>
    <property type="match status" value="1"/>
</dbReference>
<dbReference type="PIRSF" id="PIRSF000149">
    <property type="entry name" value="GAP_DH"/>
    <property type="match status" value="1"/>
</dbReference>
<evidence type="ECO:0000256" key="2">
    <source>
        <dbReference type="ARBA" id="ARBA00007406"/>
    </source>
</evidence>
<dbReference type="InterPro" id="IPR020830">
    <property type="entry name" value="GlycerAld_3-P_DH_AS"/>
</dbReference>
<dbReference type="SMART" id="SM00846">
    <property type="entry name" value="Gp_dh_N"/>
    <property type="match status" value="1"/>
</dbReference>
<dbReference type="Pfam" id="PF00044">
    <property type="entry name" value="Gp_dh_N"/>
    <property type="match status" value="1"/>
</dbReference>
<evidence type="ECO:0000256" key="3">
    <source>
        <dbReference type="ARBA" id="ARBA00011881"/>
    </source>
</evidence>
<dbReference type="AlphaFoldDB" id="A0A6J2Y8W9"/>
<comment type="catalytic activity">
    <reaction evidence="7 13">
        <text>D-glyceraldehyde 3-phosphate + phosphate + NAD(+) = (2R)-3-phospho-glyceroyl phosphate + NADH + H(+)</text>
        <dbReference type="Rhea" id="RHEA:10300"/>
        <dbReference type="ChEBI" id="CHEBI:15378"/>
        <dbReference type="ChEBI" id="CHEBI:43474"/>
        <dbReference type="ChEBI" id="CHEBI:57540"/>
        <dbReference type="ChEBI" id="CHEBI:57604"/>
        <dbReference type="ChEBI" id="CHEBI:57945"/>
        <dbReference type="ChEBI" id="CHEBI:59776"/>
        <dbReference type="EC" id="1.2.1.12"/>
    </reaction>
</comment>
<comment type="subunit">
    <text evidence="3 13">Homotetramer.</text>
</comment>
<evidence type="ECO:0000256" key="12">
    <source>
        <dbReference type="RuleBase" id="RU000397"/>
    </source>
</evidence>
<evidence type="ECO:0000313" key="16">
    <source>
        <dbReference type="RefSeq" id="XP_030759624.1"/>
    </source>
</evidence>
<dbReference type="FunFam" id="3.30.360.10:FF:000001">
    <property type="entry name" value="Glyceraldehyde-3-phosphate dehydrogenase"/>
    <property type="match status" value="1"/>
</dbReference>
<dbReference type="InterPro" id="IPR006424">
    <property type="entry name" value="Glyceraldehyde-3-P_DH_1"/>
</dbReference>
<dbReference type="PANTHER" id="PTHR10836">
    <property type="entry name" value="GLYCERALDEHYDE 3-PHOSPHATE DEHYDROGENASE"/>
    <property type="match status" value="1"/>
</dbReference>
<dbReference type="PRINTS" id="PR00078">
    <property type="entry name" value="G3PDHDRGNASE"/>
</dbReference>
<dbReference type="GO" id="GO:0050661">
    <property type="term" value="F:NADP binding"/>
    <property type="evidence" value="ECO:0007669"/>
    <property type="project" value="InterPro"/>
</dbReference>
<evidence type="ECO:0000256" key="7">
    <source>
        <dbReference type="ARBA" id="ARBA00047698"/>
    </source>
</evidence>
<dbReference type="PANTHER" id="PTHR10836:SF76">
    <property type="entry name" value="GLYCERALDEHYDE-3-PHOSPHATE DEHYDROGENASE-RELATED"/>
    <property type="match status" value="1"/>
</dbReference>
<comment type="similarity">
    <text evidence="2 12">Belongs to the glyceraldehyde-3-phosphate dehydrogenase family.</text>
</comment>
<reference evidence="16" key="1">
    <citation type="submission" date="2025-08" db="UniProtKB">
        <authorList>
            <consortium name="RefSeq"/>
        </authorList>
    </citation>
    <scope>IDENTIFICATION</scope>
    <source>
        <tissue evidence="16">Gonads</tissue>
    </source>
</reference>
<evidence type="ECO:0000256" key="1">
    <source>
        <dbReference type="ARBA" id="ARBA00004869"/>
    </source>
</evidence>
<keyword evidence="4 13" id="KW-0560">Oxidoreductase</keyword>
<accession>A0A6J2Y8W9</accession>
<dbReference type="SUPFAM" id="SSF51735">
    <property type="entry name" value="NAD(P)-binding Rossmann-fold domains"/>
    <property type="match status" value="1"/>
</dbReference>
<dbReference type="InterPro" id="IPR020831">
    <property type="entry name" value="GlycerAld/Erythrose_P_DH"/>
</dbReference>
<keyword evidence="5 10" id="KW-0520">NAD</keyword>
<feature type="domain" description="Glyceraldehyde 3-phosphate dehydrogenase NAD(P) binding" evidence="14">
    <location>
        <begin position="2"/>
        <end position="153"/>
    </location>
</feature>
<name>A0A6J2Y8W9_SITOR</name>
<evidence type="ECO:0000256" key="4">
    <source>
        <dbReference type="ARBA" id="ARBA00023002"/>
    </source>
</evidence>
<dbReference type="GeneID" id="115885021"/>
<evidence type="ECO:0000256" key="8">
    <source>
        <dbReference type="PIRSR" id="PIRSR000149-1"/>
    </source>
</evidence>
<feature type="binding site" evidence="9">
    <location>
        <begin position="152"/>
        <end position="154"/>
    </location>
    <ligand>
        <name>D-glyceraldehyde 3-phosphate</name>
        <dbReference type="ChEBI" id="CHEBI:59776"/>
    </ligand>
</feature>
<evidence type="ECO:0000256" key="11">
    <source>
        <dbReference type="PIRSR" id="PIRSR000149-4"/>
    </source>
</evidence>
<dbReference type="SUPFAM" id="SSF55347">
    <property type="entry name" value="Glyceraldehyde-3-phosphate dehydrogenase-like, C-terminal domain"/>
    <property type="match status" value="1"/>
</dbReference>
<dbReference type="GO" id="GO:0051287">
    <property type="term" value="F:NAD binding"/>
    <property type="evidence" value="ECO:0007669"/>
    <property type="project" value="UniProtKB-UniRule"/>
</dbReference>
<dbReference type="Pfam" id="PF02800">
    <property type="entry name" value="Gp_dh_C"/>
    <property type="match status" value="1"/>
</dbReference>
<keyword evidence="6 13" id="KW-0324">Glycolysis</keyword>
<feature type="site" description="Activates thiol group during catalysis" evidence="11">
    <location>
        <position position="180"/>
    </location>
</feature>
<dbReference type="UniPathway" id="UPA00109">
    <property type="reaction ID" value="UER00184"/>
</dbReference>
<dbReference type="InterPro" id="IPR036291">
    <property type="entry name" value="NAD(P)-bd_dom_sf"/>
</dbReference>
<comment type="pathway">
    <text evidence="1 13">Carbohydrate degradation; glycolysis; pyruvate from D-glyceraldehyde 3-phosphate: step 1/5.</text>
</comment>
<proteinExistence type="inferred from homology"/>
<feature type="binding site" evidence="10">
    <location>
        <position position="123"/>
    </location>
    <ligand>
        <name>NAD(+)</name>
        <dbReference type="ChEBI" id="CHEBI:57540"/>
    </ligand>
</feature>
<dbReference type="Gene3D" id="3.40.50.720">
    <property type="entry name" value="NAD(P)-binding Rossmann-like Domain"/>
    <property type="match status" value="1"/>
</dbReference>
<dbReference type="EC" id="1.2.1.12" evidence="13"/>